<gene>
    <name evidence="3" type="primary">hda</name>
    <name evidence="3" type="ORF">QB898_11535</name>
</gene>
<accession>A0AAW6RRC2</accession>
<dbReference type="Pfam" id="PF22688">
    <property type="entry name" value="Hda_lid"/>
    <property type="match status" value="1"/>
</dbReference>
<evidence type="ECO:0000313" key="4">
    <source>
        <dbReference type="Proteomes" id="UP001237156"/>
    </source>
</evidence>
<dbReference type="InterPro" id="IPR013317">
    <property type="entry name" value="DnaA_dom"/>
</dbReference>
<dbReference type="GO" id="GO:0003688">
    <property type="term" value="F:DNA replication origin binding"/>
    <property type="evidence" value="ECO:0007669"/>
    <property type="project" value="TreeGrafter"/>
</dbReference>
<dbReference type="Pfam" id="PF00308">
    <property type="entry name" value="Bac_DnaA"/>
    <property type="match status" value="1"/>
</dbReference>
<feature type="domain" description="Chromosomal replication initiator protein DnaA ATPAse" evidence="1">
    <location>
        <begin position="18"/>
        <end position="70"/>
    </location>
</feature>
<dbReference type="InterPro" id="IPR055199">
    <property type="entry name" value="Hda_lid"/>
</dbReference>
<dbReference type="Gene3D" id="3.40.50.300">
    <property type="entry name" value="P-loop containing nucleotide triphosphate hydrolases"/>
    <property type="match status" value="1"/>
</dbReference>
<feature type="domain" description="Hda lid" evidence="2">
    <location>
        <begin position="167"/>
        <end position="227"/>
    </location>
</feature>
<evidence type="ECO:0000259" key="2">
    <source>
        <dbReference type="Pfam" id="PF22688"/>
    </source>
</evidence>
<evidence type="ECO:0000313" key="3">
    <source>
        <dbReference type="EMBL" id="MDG9700330.1"/>
    </source>
</evidence>
<reference evidence="3 4" key="1">
    <citation type="submission" date="2023-04" db="EMBL/GenBank/DDBJ databases">
        <title>Ottowia paracancer sp. nov., isolated from human stomach.</title>
        <authorList>
            <person name="Song Y."/>
        </authorList>
    </citation>
    <scope>NUCLEOTIDE SEQUENCE [LARGE SCALE GENOMIC DNA]</scope>
    <source>
        <strain evidence="3 4">10c7w1</strain>
    </source>
</reference>
<dbReference type="SUPFAM" id="SSF52540">
    <property type="entry name" value="P-loop containing nucleoside triphosphate hydrolases"/>
    <property type="match status" value="1"/>
</dbReference>
<protein>
    <submittedName>
        <fullName evidence="3">DnaA regulatory inactivator Hda</fullName>
    </submittedName>
</protein>
<sequence length="231" mass="25264">MKQIALDIALAPAPTLEGFAGRLNQEAVQFLAQWCAAGRQRSPVPVYLWGEAGSGKTHLLRAARHALQQQGEPCGWLDAASPADVPFEGSWRAALMDDVQLYATGQQHTAFNWFINAMTPADGQPPRAVLAAGSLPPTDLPLREDLRSRLGWGHVFQLHAPTEGECRALLQQAAAQRGLALGEGVTDYVLTRFSRDMGSLMRLLERLDRYSLQTRRAVTIPLIKAMLEEGA</sequence>
<dbReference type="GO" id="GO:0005886">
    <property type="term" value="C:plasma membrane"/>
    <property type="evidence" value="ECO:0007669"/>
    <property type="project" value="TreeGrafter"/>
</dbReference>
<evidence type="ECO:0000259" key="1">
    <source>
        <dbReference type="Pfam" id="PF00308"/>
    </source>
</evidence>
<dbReference type="AlphaFoldDB" id="A0AAW6RRC2"/>
<dbReference type="PANTHER" id="PTHR30050:SF5">
    <property type="entry name" value="DNAA REGULATORY INACTIVATOR HDA"/>
    <property type="match status" value="1"/>
</dbReference>
<dbReference type="RefSeq" id="WP_279525068.1">
    <property type="nucleotide sequence ID" value="NZ_JARVII010000031.1"/>
</dbReference>
<comment type="caution">
    <text evidence="3">The sequence shown here is derived from an EMBL/GenBank/DDBJ whole genome shotgun (WGS) entry which is preliminary data.</text>
</comment>
<proteinExistence type="predicted"/>
<dbReference type="GO" id="GO:0006270">
    <property type="term" value="P:DNA replication initiation"/>
    <property type="evidence" value="ECO:0007669"/>
    <property type="project" value="TreeGrafter"/>
</dbReference>
<dbReference type="Proteomes" id="UP001237156">
    <property type="component" value="Unassembled WGS sequence"/>
</dbReference>
<organism evidence="3 4">
    <name type="scientific">Ottowia cancrivicina</name>
    <dbReference type="NCBI Taxonomy" id="3040346"/>
    <lineage>
        <taxon>Bacteria</taxon>
        <taxon>Pseudomonadati</taxon>
        <taxon>Pseudomonadota</taxon>
        <taxon>Betaproteobacteria</taxon>
        <taxon>Burkholderiales</taxon>
        <taxon>Comamonadaceae</taxon>
        <taxon>Ottowia</taxon>
    </lineage>
</organism>
<keyword evidence="4" id="KW-1185">Reference proteome</keyword>
<dbReference type="PANTHER" id="PTHR30050">
    <property type="entry name" value="CHROMOSOMAL REPLICATION INITIATOR PROTEIN DNAA"/>
    <property type="match status" value="1"/>
</dbReference>
<dbReference type="NCBIfam" id="TIGR03420">
    <property type="entry name" value="DnaA_homol_Hda"/>
    <property type="match status" value="1"/>
</dbReference>
<dbReference type="Gene3D" id="1.10.8.60">
    <property type="match status" value="1"/>
</dbReference>
<dbReference type="EMBL" id="JARVII010000031">
    <property type="protein sequence ID" value="MDG9700330.1"/>
    <property type="molecule type" value="Genomic_DNA"/>
</dbReference>
<dbReference type="GO" id="GO:0032297">
    <property type="term" value="P:negative regulation of DNA-templated DNA replication initiation"/>
    <property type="evidence" value="ECO:0007669"/>
    <property type="project" value="InterPro"/>
</dbReference>
<name>A0AAW6RRC2_9BURK</name>
<dbReference type="InterPro" id="IPR017788">
    <property type="entry name" value="Hda"/>
</dbReference>
<dbReference type="InterPro" id="IPR027417">
    <property type="entry name" value="P-loop_NTPase"/>
</dbReference>